<dbReference type="InParanoid" id="A0A0R0EYX9"/>
<reference evidence="2" key="2">
    <citation type="submission" date="2018-02" db="UniProtKB">
        <authorList>
            <consortium name="EnsemblPlants"/>
        </authorList>
    </citation>
    <scope>IDENTIFICATION</scope>
    <source>
        <strain evidence="2">Williams 82</strain>
    </source>
</reference>
<protein>
    <submittedName>
        <fullName evidence="1 2">Uncharacterized protein</fullName>
    </submittedName>
</protein>
<dbReference type="Proteomes" id="UP000008827">
    <property type="component" value="Chromosome 19"/>
</dbReference>
<reference evidence="1 2" key="1">
    <citation type="journal article" date="2010" name="Nature">
        <title>Genome sequence of the palaeopolyploid soybean.</title>
        <authorList>
            <person name="Schmutz J."/>
            <person name="Cannon S.B."/>
            <person name="Schlueter J."/>
            <person name="Ma J."/>
            <person name="Mitros T."/>
            <person name="Nelson W."/>
            <person name="Hyten D.L."/>
            <person name="Song Q."/>
            <person name="Thelen J.J."/>
            <person name="Cheng J."/>
            <person name="Xu D."/>
            <person name="Hellsten U."/>
            <person name="May G.D."/>
            <person name="Yu Y."/>
            <person name="Sakurai T."/>
            <person name="Umezawa T."/>
            <person name="Bhattacharyya M.K."/>
            <person name="Sandhu D."/>
            <person name="Valliyodan B."/>
            <person name="Lindquist E."/>
            <person name="Peto M."/>
            <person name="Grant D."/>
            <person name="Shu S."/>
            <person name="Goodstein D."/>
            <person name="Barry K."/>
            <person name="Futrell-Griggs M."/>
            <person name="Abernathy B."/>
            <person name="Du J."/>
            <person name="Tian Z."/>
            <person name="Zhu L."/>
            <person name="Gill N."/>
            <person name="Joshi T."/>
            <person name="Libault M."/>
            <person name="Sethuraman A."/>
            <person name="Zhang X.-C."/>
            <person name="Shinozaki K."/>
            <person name="Nguyen H.T."/>
            <person name="Wing R.A."/>
            <person name="Cregan P."/>
            <person name="Specht J."/>
            <person name="Grimwood J."/>
            <person name="Rokhsar D."/>
            <person name="Stacey G."/>
            <person name="Shoemaker R.C."/>
            <person name="Jackson S.A."/>
        </authorList>
    </citation>
    <scope>NUCLEOTIDE SEQUENCE</scope>
    <source>
        <strain evidence="2">cv. Williams 82</strain>
        <tissue evidence="1">Callus</tissue>
    </source>
</reference>
<evidence type="ECO:0000313" key="2">
    <source>
        <dbReference type="EnsemblPlants" id="KRG95534"/>
    </source>
</evidence>
<dbReference type="AlphaFoldDB" id="A0A0R0EYX9"/>
<dbReference type="EnsemblPlants" id="KRG95534">
    <property type="protein sequence ID" value="KRG95534"/>
    <property type="gene ID" value="GLYMA_19G156500"/>
</dbReference>
<keyword evidence="3" id="KW-1185">Reference proteome</keyword>
<sequence>MPSSEYLVVPKPSGRAIIEKGQEHSFTQRESSKLPSFLTLSFFAINWVGHGISGEGEGHKELDACNE</sequence>
<proteinExistence type="predicted"/>
<reference evidence="1" key="3">
    <citation type="submission" date="2018-07" db="EMBL/GenBank/DDBJ databases">
        <title>WGS assembly of Glycine max.</title>
        <authorList>
            <person name="Schmutz J."/>
            <person name="Cannon S."/>
            <person name="Schlueter J."/>
            <person name="Ma J."/>
            <person name="Mitros T."/>
            <person name="Nelson W."/>
            <person name="Hyten D."/>
            <person name="Song Q."/>
            <person name="Thelen J."/>
            <person name="Cheng J."/>
            <person name="Xu D."/>
            <person name="Hellsten U."/>
            <person name="May G."/>
            <person name="Yu Y."/>
            <person name="Sakurai T."/>
            <person name="Umezawa T."/>
            <person name="Bhattacharyya M."/>
            <person name="Sandhu D."/>
            <person name="Valliyodan B."/>
            <person name="Lindquist E."/>
            <person name="Peto M."/>
            <person name="Grant D."/>
            <person name="Shu S."/>
            <person name="Goodstein D."/>
            <person name="Barry K."/>
            <person name="Futrell-Griggs M."/>
            <person name="Abernathy B."/>
            <person name="Du J."/>
            <person name="Tian Z."/>
            <person name="Zhu L."/>
            <person name="Gill N."/>
            <person name="Joshi T."/>
            <person name="Libault M."/>
            <person name="Sethuraman A."/>
            <person name="Zhang X."/>
            <person name="Shinozaki K."/>
            <person name="Nguyen H."/>
            <person name="Wing R."/>
            <person name="Cregan P."/>
            <person name="Specht J."/>
            <person name="Grimwood J."/>
            <person name="Rokhsar D."/>
            <person name="Stacey G."/>
            <person name="Shoemaker R."/>
            <person name="Jackson S."/>
        </authorList>
    </citation>
    <scope>NUCLEOTIDE SEQUENCE</scope>
    <source>
        <tissue evidence="1">Callus</tissue>
    </source>
</reference>
<name>A0A0R0EYX9_SOYBN</name>
<evidence type="ECO:0000313" key="1">
    <source>
        <dbReference type="EMBL" id="KRG95534.1"/>
    </source>
</evidence>
<dbReference type="EMBL" id="CM000852">
    <property type="protein sequence ID" value="KRG95534.1"/>
    <property type="molecule type" value="Genomic_DNA"/>
</dbReference>
<gene>
    <name evidence="1" type="ORF">GLYMA_19G156500</name>
</gene>
<organism evidence="1">
    <name type="scientific">Glycine max</name>
    <name type="common">Soybean</name>
    <name type="synonym">Glycine hispida</name>
    <dbReference type="NCBI Taxonomy" id="3847"/>
    <lineage>
        <taxon>Eukaryota</taxon>
        <taxon>Viridiplantae</taxon>
        <taxon>Streptophyta</taxon>
        <taxon>Embryophyta</taxon>
        <taxon>Tracheophyta</taxon>
        <taxon>Spermatophyta</taxon>
        <taxon>Magnoliopsida</taxon>
        <taxon>eudicotyledons</taxon>
        <taxon>Gunneridae</taxon>
        <taxon>Pentapetalae</taxon>
        <taxon>rosids</taxon>
        <taxon>fabids</taxon>
        <taxon>Fabales</taxon>
        <taxon>Fabaceae</taxon>
        <taxon>Papilionoideae</taxon>
        <taxon>50 kb inversion clade</taxon>
        <taxon>NPAAA clade</taxon>
        <taxon>indigoferoid/millettioid clade</taxon>
        <taxon>Phaseoleae</taxon>
        <taxon>Glycine</taxon>
        <taxon>Glycine subgen. Soja</taxon>
    </lineage>
</organism>
<dbReference type="Gramene" id="KRG95534">
    <property type="protein sequence ID" value="KRG95534"/>
    <property type="gene ID" value="GLYMA_19G156500"/>
</dbReference>
<evidence type="ECO:0000313" key="3">
    <source>
        <dbReference type="Proteomes" id="UP000008827"/>
    </source>
</evidence>
<accession>A0A0R0EYX9</accession>